<feature type="chain" id="PRO_5042774221" description="Superoxide dismutase" evidence="7">
    <location>
        <begin position="26"/>
        <end position="236"/>
    </location>
</feature>
<dbReference type="SUPFAM" id="SSF46609">
    <property type="entry name" value="Fe,Mn superoxide dismutase (SOD), N-terminal domain"/>
    <property type="match status" value="1"/>
</dbReference>
<dbReference type="SUPFAM" id="SSF54719">
    <property type="entry name" value="Fe,Mn superoxide dismutase (SOD), C-terminal domain"/>
    <property type="match status" value="1"/>
</dbReference>
<evidence type="ECO:0000259" key="9">
    <source>
        <dbReference type="Pfam" id="PF02777"/>
    </source>
</evidence>
<dbReference type="GO" id="GO:0046914">
    <property type="term" value="F:transition metal ion binding"/>
    <property type="evidence" value="ECO:0007669"/>
    <property type="project" value="UniProtKB-ARBA"/>
</dbReference>
<dbReference type="FunFam" id="3.55.40.20:FF:000001">
    <property type="entry name" value="Superoxide dismutase"/>
    <property type="match status" value="1"/>
</dbReference>
<dbReference type="PRINTS" id="PR01703">
    <property type="entry name" value="MNSODISMTASE"/>
</dbReference>
<dbReference type="GO" id="GO:0005737">
    <property type="term" value="C:cytoplasm"/>
    <property type="evidence" value="ECO:0007669"/>
    <property type="project" value="TreeGrafter"/>
</dbReference>
<dbReference type="InterPro" id="IPR019832">
    <property type="entry name" value="Mn/Fe_SOD_C"/>
</dbReference>
<dbReference type="Gene3D" id="3.55.40.20">
    <property type="entry name" value="Iron/manganese superoxide dismutase, C-terminal domain"/>
    <property type="match status" value="1"/>
</dbReference>
<evidence type="ECO:0000256" key="3">
    <source>
        <dbReference type="ARBA" id="ARBA00022723"/>
    </source>
</evidence>
<dbReference type="RefSeq" id="WP_211925835.1">
    <property type="nucleotide sequence ID" value="NZ_JAGQFT020000001.1"/>
</dbReference>
<dbReference type="InterPro" id="IPR019831">
    <property type="entry name" value="Mn/Fe_SOD_N"/>
</dbReference>
<dbReference type="Gene3D" id="1.10.287.990">
    <property type="entry name" value="Fe,Mn superoxide dismutase (SOD) domain"/>
    <property type="match status" value="1"/>
</dbReference>
<dbReference type="Pfam" id="PF00081">
    <property type="entry name" value="Sod_Fe_N"/>
    <property type="match status" value="1"/>
</dbReference>
<dbReference type="InterPro" id="IPR036314">
    <property type="entry name" value="SOD_C_sf"/>
</dbReference>
<dbReference type="EC" id="1.15.1.1" evidence="2 6"/>
<organism evidence="10">
    <name type="scientific">Coralloluteibacterium stylophorae</name>
    <dbReference type="NCBI Taxonomy" id="1776034"/>
    <lineage>
        <taxon>Bacteria</taxon>
        <taxon>Pseudomonadati</taxon>
        <taxon>Pseudomonadota</taxon>
        <taxon>Gammaproteobacteria</taxon>
        <taxon>Lysobacterales</taxon>
        <taxon>Lysobacteraceae</taxon>
        <taxon>Coralloluteibacterium</taxon>
    </lineage>
</organism>
<feature type="domain" description="Manganese/iron superoxide dismutase N-terminal" evidence="8">
    <location>
        <begin position="34"/>
        <end position="117"/>
    </location>
</feature>
<dbReference type="PIRSF" id="PIRSF000349">
    <property type="entry name" value="SODismutase"/>
    <property type="match status" value="1"/>
</dbReference>
<reference evidence="10" key="2">
    <citation type="submission" date="2021-04" db="EMBL/GenBank/DDBJ databases">
        <authorList>
            <person name="Karlyshev A.V."/>
        </authorList>
    </citation>
    <scope>NUCLEOTIDE SEQUENCE</scope>
    <source>
        <strain evidence="10">LMG 29479</strain>
    </source>
</reference>
<feature type="domain" description="Manganese/iron superoxide dismutase C-terminal" evidence="9">
    <location>
        <begin position="125"/>
        <end position="230"/>
    </location>
</feature>
<dbReference type="PANTHER" id="PTHR43595:SF2">
    <property type="entry name" value="SMALL RIBOSOMAL SUBUNIT PROTEIN MS42"/>
    <property type="match status" value="1"/>
</dbReference>
<dbReference type="GO" id="GO:0004784">
    <property type="term" value="F:superoxide dismutase activity"/>
    <property type="evidence" value="ECO:0007669"/>
    <property type="project" value="UniProtKB-EC"/>
</dbReference>
<sequence length="236" mass="26103">MLRTLFHTARPLALALLASLPLAHAADPAETAPFALPPLPYAEDALAPAIDADTMRLHHGRHHQGYVDKLNARIVDLPDLAGVELHTLLANVSKHDATIRNNAGGHYNHSLFWRNLAPAGEGGEPSAELQARIERDFGPHQAFVEAFDKAAGSVFGSGWAWLILQPDGTLAVTTTANQDNPLMDVAAQRGQPLLGLDVWEHAYYLQYQNRRPDYVGAWWEVVNWNEVNRRFDEARS</sequence>
<comment type="similarity">
    <text evidence="1 6">Belongs to the iron/manganese superoxide dismutase family.</text>
</comment>
<dbReference type="InterPro" id="IPR019833">
    <property type="entry name" value="Mn/Fe_SOD_BS"/>
</dbReference>
<feature type="binding site" evidence="5">
    <location>
        <position position="201"/>
    </location>
    <ligand>
        <name>Mn(2+)</name>
        <dbReference type="ChEBI" id="CHEBI:29035"/>
    </ligand>
</feature>
<protein>
    <recommendedName>
        <fullName evidence="2 6">Superoxide dismutase</fullName>
        <ecNumber evidence="2 6">1.15.1.1</ecNumber>
    </recommendedName>
</protein>
<evidence type="ECO:0000256" key="5">
    <source>
        <dbReference type="PIRSR" id="PIRSR000349-1"/>
    </source>
</evidence>
<comment type="function">
    <text evidence="6">Destroys radicals which are normally produced within the cells and which are toxic to biological systems.</text>
</comment>
<dbReference type="Proteomes" id="UP000675747">
    <property type="component" value="Unassembled WGS sequence"/>
</dbReference>
<name>A0A8J7VU10_9GAMM</name>
<comment type="caution">
    <text evidence="10">The sequence shown here is derived from an EMBL/GenBank/DDBJ whole genome shotgun (WGS) entry which is preliminary data.</text>
</comment>
<evidence type="ECO:0000313" key="11">
    <source>
        <dbReference type="EMBL" id="MBS7455770.1"/>
    </source>
</evidence>
<dbReference type="AlphaFoldDB" id="A0A8J7VU10"/>
<feature type="binding site" evidence="5">
    <location>
        <position position="197"/>
    </location>
    <ligand>
        <name>Mn(2+)</name>
        <dbReference type="ChEBI" id="CHEBI:29035"/>
    </ligand>
</feature>
<feature type="binding site" evidence="5">
    <location>
        <position position="109"/>
    </location>
    <ligand>
        <name>Mn(2+)</name>
        <dbReference type="ChEBI" id="CHEBI:29035"/>
    </ligand>
</feature>
<proteinExistence type="inferred from homology"/>
<dbReference type="PROSITE" id="PS00088">
    <property type="entry name" value="SOD_MN"/>
    <property type="match status" value="1"/>
</dbReference>
<dbReference type="EMBL" id="JAGQFT010000025">
    <property type="protein sequence ID" value="MBR0561869.1"/>
    <property type="molecule type" value="Genomic_DNA"/>
</dbReference>
<dbReference type="Pfam" id="PF02777">
    <property type="entry name" value="Sod_Fe_C"/>
    <property type="match status" value="1"/>
</dbReference>
<evidence type="ECO:0000313" key="10">
    <source>
        <dbReference type="EMBL" id="MBR0561869.1"/>
    </source>
</evidence>
<dbReference type="EMBL" id="JAGQFT020000001">
    <property type="protein sequence ID" value="MBS7455770.1"/>
    <property type="molecule type" value="Genomic_DNA"/>
</dbReference>
<dbReference type="InterPro" id="IPR001189">
    <property type="entry name" value="Mn/Fe_SOD"/>
</dbReference>
<keyword evidence="3 5" id="KW-0479">Metal-binding</keyword>
<keyword evidence="4 6" id="KW-0560">Oxidoreductase</keyword>
<feature type="signal peptide" evidence="7">
    <location>
        <begin position="1"/>
        <end position="25"/>
    </location>
</feature>
<evidence type="ECO:0000256" key="4">
    <source>
        <dbReference type="ARBA" id="ARBA00023002"/>
    </source>
</evidence>
<keyword evidence="7" id="KW-0732">Signal</keyword>
<reference evidence="11 12" key="1">
    <citation type="journal article" date="2021" name="Microbiol. Resour. Announc.">
        <title>Draft Genome Sequence of Coralloluteibacterium stylophorae LMG 29479T.</title>
        <authorList>
            <person name="Karlyshev A.V."/>
            <person name="Kudryashova E.B."/>
            <person name="Ariskina E.V."/>
            <person name="Conroy A.P."/>
            <person name="Abidueva E.Y."/>
        </authorList>
    </citation>
    <scope>NUCLEOTIDE SEQUENCE [LARGE SCALE GENOMIC DNA]</scope>
    <source>
        <strain evidence="11 12">LMG 29479</strain>
    </source>
</reference>
<dbReference type="InterPro" id="IPR036324">
    <property type="entry name" value="Mn/Fe_SOD_N_sf"/>
</dbReference>
<dbReference type="PANTHER" id="PTHR43595">
    <property type="entry name" value="37S RIBOSOMAL PROTEIN S26, MITOCHONDRIAL"/>
    <property type="match status" value="1"/>
</dbReference>
<evidence type="ECO:0000256" key="1">
    <source>
        <dbReference type="ARBA" id="ARBA00008714"/>
    </source>
</evidence>
<accession>A0A8J7VU10</accession>
<evidence type="ECO:0000256" key="2">
    <source>
        <dbReference type="ARBA" id="ARBA00012682"/>
    </source>
</evidence>
<evidence type="ECO:0000256" key="6">
    <source>
        <dbReference type="RuleBase" id="RU000414"/>
    </source>
</evidence>
<evidence type="ECO:0000313" key="12">
    <source>
        <dbReference type="Proteomes" id="UP000675747"/>
    </source>
</evidence>
<gene>
    <name evidence="11" type="ORF">KB893_001300</name>
    <name evidence="10" type="ORF">KB893_04985</name>
</gene>
<evidence type="ECO:0000259" key="8">
    <source>
        <dbReference type="Pfam" id="PF00081"/>
    </source>
</evidence>
<evidence type="ECO:0000256" key="7">
    <source>
        <dbReference type="SAM" id="SignalP"/>
    </source>
</evidence>
<keyword evidence="12" id="KW-1185">Reference proteome</keyword>
<feature type="binding site" evidence="5">
    <location>
        <position position="58"/>
    </location>
    <ligand>
        <name>Mn(2+)</name>
        <dbReference type="ChEBI" id="CHEBI:29035"/>
    </ligand>
</feature>
<comment type="catalytic activity">
    <reaction evidence="6">
        <text>2 superoxide + 2 H(+) = H2O2 + O2</text>
        <dbReference type="Rhea" id="RHEA:20696"/>
        <dbReference type="ChEBI" id="CHEBI:15378"/>
        <dbReference type="ChEBI" id="CHEBI:15379"/>
        <dbReference type="ChEBI" id="CHEBI:16240"/>
        <dbReference type="ChEBI" id="CHEBI:18421"/>
        <dbReference type="EC" id="1.15.1.1"/>
    </reaction>
</comment>